<dbReference type="PANTHER" id="PTHR30419">
    <property type="entry name" value="HTH-TYPE TRANSCRIPTIONAL REGULATOR YBHD"/>
    <property type="match status" value="1"/>
</dbReference>
<organism evidence="6">
    <name type="scientific">metagenome</name>
    <dbReference type="NCBI Taxonomy" id="256318"/>
    <lineage>
        <taxon>unclassified sequences</taxon>
        <taxon>metagenomes</taxon>
    </lineage>
</organism>
<dbReference type="Pfam" id="PF03466">
    <property type="entry name" value="LysR_substrate"/>
    <property type="match status" value="1"/>
</dbReference>
<evidence type="ECO:0000256" key="2">
    <source>
        <dbReference type="ARBA" id="ARBA00023015"/>
    </source>
</evidence>
<sequence>MDVDTDALRWFQQVSDGVTVTEVADIYLASQPGVSRALARLERDVGTPLLHREGRLLRPTHAGRVFKRHVDALLHALDDGLAAVEQLVDPEAGTVTLAFQLSLGTWLVPGLISRFRLDHPTVGFRLEHSDDALGSSLVSGGRIDLEFTARRPRNPAVQWEHLLDQPLLLAVPPGHPVSGRSSVALAEVATEDFVMLRPTWELRSLTDELCAAAGFAPRVAFEGDDLPVVEGFVAAGLGVAIVPATDLQDRPHLVPLSDPGAFREVGVAWSRERRLLPSAALFRDYVIAG</sequence>
<dbReference type="InterPro" id="IPR000847">
    <property type="entry name" value="LysR_HTH_N"/>
</dbReference>
<proteinExistence type="inferred from homology"/>
<protein>
    <submittedName>
        <fullName evidence="6">Putative Uncharacterized HTH-type transcriptional regulator YybE</fullName>
    </submittedName>
</protein>
<dbReference type="GO" id="GO:0003700">
    <property type="term" value="F:DNA-binding transcription factor activity"/>
    <property type="evidence" value="ECO:0007669"/>
    <property type="project" value="InterPro"/>
</dbReference>
<dbReference type="PROSITE" id="PS50931">
    <property type="entry name" value="HTH_LYSR"/>
    <property type="match status" value="1"/>
</dbReference>
<dbReference type="CDD" id="cd08434">
    <property type="entry name" value="PBP2_GltC_like"/>
    <property type="match status" value="1"/>
</dbReference>
<dbReference type="InterPro" id="IPR005119">
    <property type="entry name" value="LysR_subst-bd"/>
</dbReference>
<dbReference type="SUPFAM" id="SSF46785">
    <property type="entry name" value="Winged helix' DNA-binding domain"/>
    <property type="match status" value="1"/>
</dbReference>
<evidence type="ECO:0000256" key="1">
    <source>
        <dbReference type="ARBA" id="ARBA00009437"/>
    </source>
</evidence>
<keyword evidence="3" id="KW-0238">DNA-binding</keyword>
<name>A0A2P2BZ59_9ZZZZ</name>
<evidence type="ECO:0000256" key="4">
    <source>
        <dbReference type="ARBA" id="ARBA00023163"/>
    </source>
</evidence>
<evidence type="ECO:0000259" key="5">
    <source>
        <dbReference type="PROSITE" id="PS50931"/>
    </source>
</evidence>
<dbReference type="EMBL" id="CZKA01000015">
    <property type="protein sequence ID" value="CUR55016.1"/>
    <property type="molecule type" value="Genomic_DNA"/>
</dbReference>
<reference evidence="6" key="1">
    <citation type="submission" date="2015-08" db="EMBL/GenBank/DDBJ databases">
        <authorList>
            <person name="Babu N.S."/>
            <person name="Beckwith C.J."/>
            <person name="Beseler K.G."/>
            <person name="Brison A."/>
            <person name="Carone J.V."/>
            <person name="Caskin T.P."/>
            <person name="Diamond M."/>
            <person name="Durham M.E."/>
            <person name="Foxe J.M."/>
            <person name="Go M."/>
            <person name="Henderson B.A."/>
            <person name="Jones I.B."/>
            <person name="McGettigan J.A."/>
            <person name="Micheletti S.J."/>
            <person name="Nasrallah M.E."/>
            <person name="Ortiz D."/>
            <person name="Piller C.R."/>
            <person name="Privatt S.R."/>
            <person name="Schneider S.L."/>
            <person name="Sharp S."/>
            <person name="Smith T.C."/>
            <person name="Stanton J.D."/>
            <person name="Ullery H.E."/>
            <person name="Wilson R.J."/>
            <person name="Serrano M.G."/>
            <person name="Buck G."/>
            <person name="Lee V."/>
            <person name="Wang Y."/>
            <person name="Carvalho R."/>
            <person name="Voegtly L."/>
            <person name="Shi R."/>
            <person name="Duckworth R."/>
            <person name="Johnson A."/>
            <person name="Loviza R."/>
            <person name="Walstead R."/>
            <person name="Shah Z."/>
            <person name="Kiflezghi M."/>
            <person name="Wade K."/>
            <person name="Ball S.L."/>
            <person name="Bradley K.W."/>
            <person name="Asai D.J."/>
            <person name="Bowman C.A."/>
            <person name="Russell D.A."/>
            <person name="Pope W.H."/>
            <person name="Jacobs-Sera D."/>
            <person name="Hendrix R.W."/>
            <person name="Hatfull G.F."/>
        </authorList>
    </citation>
    <scope>NUCLEOTIDE SEQUENCE</scope>
</reference>
<dbReference type="AlphaFoldDB" id="A0A2P2BZ59"/>
<dbReference type="InterPro" id="IPR036388">
    <property type="entry name" value="WH-like_DNA-bd_sf"/>
</dbReference>
<feature type="domain" description="HTH lysR-type" evidence="5">
    <location>
        <begin position="3"/>
        <end position="60"/>
    </location>
</feature>
<evidence type="ECO:0000256" key="3">
    <source>
        <dbReference type="ARBA" id="ARBA00023125"/>
    </source>
</evidence>
<dbReference type="SUPFAM" id="SSF53850">
    <property type="entry name" value="Periplasmic binding protein-like II"/>
    <property type="match status" value="1"/>
</dbReference>
<dbReference type="Gene3D" id="3.40.190.290">
    <property type="match status" value="1"/>
</dbReference>
<keyword evidence="4" id="KW-0804">Transcription</keyword>
<keyword evidence="2" id="KW-0805">Transcription regulation</keyword>
<dbReference type="PANTHER" id="PTHR30419:SF28">
    <property type="entry name" value="HTH-TYPE TRANSCRIPTIONAL REGULATOR BSDA"/>
    <property type="match status" value="1"/>
</dbReference>
<gene>
    <name evidence="6" type="ORF">NOCA2220207</name>
</gene>
<dbReference type="Gene3D" id="1.10.10.10">
    <property type="entry name" value="Winged helix-like DNA-binding domain superfamily/Winged helix DNA-binding domain"/>
    <property type="match status" value="1"/>
</dbReference>
<dbReference type="Pfam" id="PF00126">
    <property type="entry name" value="HTH_1"/>
    <property type="match status" value="1"/>
</dbReference>
<accession>A0A2P2BZ59</accession>
<dbReference type="InterPro" id="IPR036390">
    <property type="entry name" value="WH_DNA-bd_sf"/>
</dbReference>
<dbReference type="InterPro" id="IPR050950">
    <property type="entry name" value="HTH-type_LysR_regulators"/>
</dbReference>
<comment type="similarity">
    <text evidence="1">Belongs to the LysR transcriptional regulatory family.</text>
</comment>
<dbReference type="GO" id="GO:0003677">
    <property type="term" value="F:DNA binding"/>
    <property type="evidence" value="ECO:0007669"/>
    <property type="project" value="UniProtKB-KW"/>
</dbReference>
<evidence type="ECO:0000313" key="6">
    <source>
        <dbReference type="EMBL" id="CUR55016.1"/>
    </source>
</evidence>
<dbReference type="GO" id="GO:0005829">
    <property type="term" value="C:cytosol"/>
    <property type="evidence" value="ECO:0007669"/>
    <property type="project" value="TreeGrafter"/>
</dbReference>